<dbReference type="Pfam" id="PF03483">
    <property type="entry name" value="B3_4"/>
    <property type="match status" value="1"/>
</dbReference>
<dbReference type="PANTHER" id="PTHR10947:SF0">
    <property type="entry name" value="PHENYLALANINE--TRNA LIGASE BETA SUBUNIT"/>
    <property type="match status" value="1"/>
</dbReference>
<evidence type="ECO:0000259" key="2">
    <source>
        <dbReference type="PROSITE" id="PS51483"/>
    </source>
</evidence>
<keyword evidence="3" id="KW-0934">Plastid</keyword>
<dbReference type="GO" id="GO:0006432">
    <property type="term" value="P:phenylalanyl-tRNA aminoacylation"/>
    <property type="evidence" value="ECO:0007669"/>
    <property type="project" value="InterPro"/>
</dbReference>
<dbReference type="GO" id="GO:0004826">
    <property type="term" value="F:phenylalanine-tRNA ligase activity"/>
    <property type="evidence" value="ECO:0007669"/>
    <property type="project" value="InterPro"/>
</dbReference>
<evidence type="ECO:0000259" key="1">
    <source>
        <dbReference type="PROSITE" id="PS51447"/>
    </source>
</evidence>
<dbReference type="InterPro" id="IPR005147">
    <property type="entry name" value="tRNA_synthase_B5-dom"/>
</dbReference>
<keyword evidence="3" id="KW-0030">Aminoacyl-tRNA synthetase</keyword>
<dbReference type="InterPro" id="IPR005121">
    <property type="entry name" value="Fdx_antiC-bd"/>
</dbReference>
<dbReference type="InterPro" id="IPR041616">
    <property type="entry name" value="PheRS_beta_core"/>
</dbReference>
<sequence>MKFSWQWLNQIIDLQNKPLEEIIDKLTLAGFEIDDIEDHKEIDDITINISITSNRADTTSMIGLARELSTILNLKFLYQSYNKHNFETVKTHTNQSSHSISNHISDIQIVHIKNLNLTSSPKWLQNYLIGCGINPRYPLFDISEYINIKWGQDIEIFDTKAIDSNKFDINLIKLTNILYKPKSRQYNQLKTINQKINLEGLKYKDTLISALGVESNSNFYCKYNTSSVIILGSICKPNYIQNIIQILKYKTEKSYKHLKSISRNDFSEAYEETINLILESINNNAKTSYVIYYKWNESPQKLKTILVPQQKIYDILGPINNKKNYLTKQNIIQILKQLKFQPKYENNIFSVTIPEHRGTDIRRSIDVIEEIGRIYGFNYFNSEITKHNKDGCNSKINIFIDKLRLILRNIGLHEVVHYSLENQCNNKNTINLYNPLLEDQINLRYNLINNLLNTTIYNTKQTNTSIECFEIGRIFQMQSELNNSQQYAEETHLAGIIGKDNFSKTSWSQKGEMLNWFQAKGLLENLFEHLHTTITWEHIKPNNSIKEYENFLKLSHPYRCAILKNQNTKEIIGIFSELNIQFAQKLKKQHRIYIFEVNLLNLMKTIRPIKHSHYTWKKYSNYPSVIRDISIIPNTNTTANIIQNIIFSSHSLIESVKIFNEYYIENNLRSISFRITYRSHNKTLNDDDIQDIDNNIQYLLKKLN</sequence>
<dbReference type="PROSITE" id="PS51483">
    <property type="entry name" value="B5"/>
    <property type="match status" value="1"/>
</dbReference>
<accession>A0A8E7PFS5</accession>
<dbReference type="Pfam" id="PF17759">
    <property type="entry name" value="tRNA_synthFbeta"/>
    <property type="match status" value="1"/>
</dbReference>
<protein>
    <submittedName>
        <fullName evidence="3">Phenylalanine tRNA synthetase</fullName>
    </submittedName>
</protein>
<feature type="domain" description="B5" evidence="2">
    <location>
        <begin position="300"/>
        <end position="382"/>
    </location>
</feature>
<name>A0A8E7PFS5_9FLOR</name>
<dbReference type="GO" id="GO:0009328">
    <property type="term" value="C:phenylalanine-tRNA ligase complex"/>
    <property type="evidence" value="ECO:0007669"/>
    <property type="project" value="TreeGrafter"/>
</dbReference>
<dbReference type="AlphaFoldDB" id="A0A8E7PFS5"/>
<gene>
    <name evidence="3" type="primary">syfB</name>
</gene>
<keyword evidence="3" id="KW-0436">Ligase</keyword>
<dbReference type="SMART" id="SM00873">
    <property type="entry name" value="B3_4"/>
    <property type="match status" value="1"/>
</dbReference>
<dbReference type="PANTHER" id="PTHR10947">
    <property type="entry name" value="PHENYLALANYL-TRNA SYNTHETASE BETA CHAIN AND LEUCINE-RICH REPEAT-CONTAINING PROTEIN 47"/>
    <property type="match status" value="1"/>
</dbReference>
<dbReference type="PROSITE" id="PS51447">
    <property type="entry name" value="FDX_ACB"/>
    <property type="match status" value="1"/>
</dbReference>
<dbReference type="Pfam" id="PF03484">
    <property type="entry name" value="B5"/>
    <property type="match status" value="1"/>
</dbReference>
<reference evidence="3" key="1">
    <citation type="submission" date="2019-07" db="EMBL/GenBank/DDBJ databases">
        <authorList>
            <person name="Zhang J."/>
            <person name="Liu T."/>
        </authorList>
    </citation>
    <scope>NUCLEOTIDE SEQUENCE</scope>
</reference>
<reference evidence="3" key="2">
    <citation type="journal article" date="2021" name="Genomics">
        <title>Comparative analysis of mitochondrial genomes of Nirvanini and Evacanthini (Hemiptera: Cicadellidae) reveals an explicit evolutionary relationship.</title>
        <authorList>
            <person name="Du Y."/>
            <person name="Liang Z."/>
            <person name="Dietrich C.H."/>
            <person name="Dai W."/>
        </authorList>
    </citation>
    <scope>NUCLEOTIDE SEQUENCE</scope>
</reference>
<dbReference type="SMART" id="SM00896">
    <property type="entry name" value="FDX-ACB"/>
    <property type="match status" value="1"/>
</dbReference>
<organism evidence="3">
    <name type="scientific">Betaphycus gelatinus</name>
    <dbReference type="NCBI Taxonomy" id="1191690"/>
    <lineage>
        <taxon>Eukaryota</taxon>
        <taxon>Rhodophyta</taxon>
        <taxon>Florideophyceae</taxon>
        <taxon>Rhodymeniophycidae</taxon>
        <taxon>Gigartinales</taxon>
        <taxon>Solieriaceae</taxon>
        <taxon>Betaphycus</taxon>
    </lineage>
</organism>
<evidence type="ECO:0000313" key="3">
    <source>
        <dbReference type="EMBL" id="QVY57879.1"/>
    </source>
</evidence>
<geneLocation type="plastid" evidence="3"/>
<dbReference type="GO" id="GO:0003723">
    <property type="term" value="F:RNA binding"/>
    <property type="evidence" value="ECO:0007669"/>
    <property type="project" value="InterPro"/>
</dbReference>
<dbReference type="GO" id="GO:0005524">
    <property type="term" value="F:ATP binding"/>
    <property type="evidence" value="ECO:0007669"/>
    <property type="project" value="InterPro"/>
</dbReference>
<dbReference type="EMBL" id="MN240356">
    <property type="protein sequence ID" value="QVY57879.1"/>
    <property type="molecule type" value="Genomic_DNA"/>
</dbReference>
<dbReference type="InterPro" id="IPR045060">
    <property type="entry name" value="Phe-tRNA-ligase_IIc_bsu"/>
</dbReference>
<dbReference type="GO" id="GO:0000287">
    <property type="term" value="F:magnesium ion binding"/>
    <property type="evidence" value="ECO:0007669"/>
    <property type="project" value="InterPro"/>
</dbReference>
<dbReference type="SMART" id="SM00874">
    <property type="entry name" value="B5"/>
    <property type="match status" value="1"/>
</dbReference>
<dbReference type="InterPro" id="IPR005146">
    <property type="entry name" value="B3/B4_tRNA-bd"/>
</dbReference>
<proteinExistence type="predicted"/>
<dbReference type="Pfam" id="PF03147">
    <property type="entry name" value="FDX-ACB"/>
    <property type="match status" value="1"/>
</dbReference>
<feature type="domain" description="FDX-ACB" evidence="1">
    <location>
        <begin position="620"/>
        <end position="704"/>
    </location>
</feature>